<name>E1LK35_STRMT</name>
<evidence type="ECO:0000313" key="1">
    <source>
        <dbReference type="EMBL" id="EFN99417.1"/>
    </source>
</evidence>
<gene>
    <name evidence="1" type="ORF">SMSK564_0212</name>
</gene>
<dbReference type="Proteomes" id="UP000004966">
    <property type="component" value="Unassembled WGS sequence"/>
</dbReference>
<sequence length="54" mass="6795">MMDDKESRKYDNRKKKLMKEFTQLHGKRYKIDRRLFIDTRNYNLLIVVSPFYHN</sequence>
<organism evidence="1 2">
    <name type="scientific">Streptococcus mitis SK564</name>
    <dbReference type="NCBI Taxonomy" id="585203"/>
    <lineage>
        <taxon>Bacteria</taxon>
        <taxon>Bacillati</taxon>
        <taxon>Bacillota</taxon>
        <taxon>Bacilli</taxon>
        <taxon>Lactobacillales</taxon>
        <taxon>Streptococcaceae</taxon>
        <taxon>Streptococcus</taxon>
        <taxon>Streptococcus mitis group</taxon>
    </lineage>
</organism>
<comment type="caution">
    <text evidence="1">The sequence shown here is derived from an EMBL/GenBank/DDBJ whole genome shotgun (WGS) entry which is preliminary data.</text>
</comment>
<dbReference type="EMBL" id="AEDU01000006">
    <property type="protein sequence ID" value="EFN99417.1"/>
    <property type="molecule type" value="Genomic_DNA"/>
</dbReference>
<evidence type="ECO:0000313" key="2">
    <source>
        <dbReference type="Proteomes" id="UP000004966"/>
    </source>
</evidence>
<reference evidence="1 2" key="1">
    <citation type="submission" date="2010-09" db="EMBL/GenBank/DDBJ databases">
        <authorList>
            <person name="Daugherty S.C."/>
            <person name="Tallon L.J."/>
            <person name="Jones K.M."/>
            <person name="Liu X."/>
            <person name="Kilian M."/>
            <person name="Tettelin H."/>
        </authorList>
    </citation>
    <scope>NUCLEOTIDE SEQUENCE [LARGE SCALE GENOMIC DNA]</scope>
    <source>
        <strain evidence="1 2">SK564</strain>
    </source>
</reference>
<protein>
    <submittedName>
        <fullName evidence="1">Uncharacterized protein</fullName>
    </submittedName>
</protein>
<accession>E1LK35</accession>
<proteinExistence type="predicted"/>
<dbReference type="AlphaFoldDB" id="E1LK35"/>